<comment type="caution">
    <text evidence="13">The sequence shown here is derived from an EMBL/GenBank/DDBJ whole genome shotgun (WGS) entry which is preliminary data.</text>
</comment>
<feature type="region of interest" description="Disordered" evidence="11">
    <location>
        <begin position="214"/>
        <end position="272"/>
    </location>
</feature>
<gene>
    <name evidence="13" type="ORF">VNO77_29422</name>
</gene>
<reference evidence="13 14" key="1">
    <citation type="submission" date="2024-01" db="EMBL/GenBank/DDBJ databases">
        <title>The genomes of 5 underutilized Papilionoideae crops provide insights into root nodulation and disease resistanc.</title>
        <authorList>
            <person name="Jiang F."/>
        </authorList>
    </citation>
    <scope>NUCLEOTIDE SEQUENCE [LARGE SCALE GENOMIC DNA]</scope>
    <source>
        <strain evidence="13">LVBAO_FW01</strain>
        <tissue evidence="13">Leaves</tissue>
    </source>
</reference>
<dbReference type="PANTHER" id="PTHR46856:SF3">
    <property type="entry name" value="PX DOMAIN-CONTAINING PROTEIN EREX"/>
    <property type="match status" value="1"/>
</dbReference>
<dbReference type="GO" id="GO:0005829">
    <property type="term" value="C:cytosol"/>
    <property type="evidence" value="ECO:0007669"/>
    <property type="project" value="UniProtKB-SubCell"/>
</dbReference>
<dbReference type="InterPro" id="IPR001683">
    <property type="entry name" value="PX_dom"/>
</dbReference>
<dbReference type="PANTHER" id="PTHR46856">
    <property type="entry name" value="PX DOMAIN-CONTAINING PROTEIN EREL1-RELATED"/>
    <property type="match status" value="1"/>
</dbReference>
<protein>
    <recommendedName>
        <fullName evidence="12">PX domain-containing protein</fullName>
    </recommendedName>
</protein>
<feature type="compositionally biased region" description="Low complexity" evidence="11">
    <location>
        <begin position="216"/>
        <end position="225"/>
    </location>
</feature>
<evidence type="ECO:0000256" key="6">
    <source>
        <dbReference type="ARBA" id="ARBA00022927"/>
    </source>
</evidence>
<name>A0AAN9QBP1_CANGL</name>
<dbReference type="AlphaFoldDB" id="A0AAN9QBP1"/>
<organism evidence="13 14">
    <name type="scientific">Canavalia gladiata</name>
    <name type="common">Sword bean</name>
    <name type="synonym">Dolichos gladiatus</name>
    <dbReference type="NCBI Taxonomy" id="3824"/>
    <lineage>
        <taxon>Eukaryota</taxon>
        <taxon>Viridiplantae</taxon>
        <taxon>Streptophyta</taxon>
        <taxon>Embryophyta</taxon>
        <taxon>Tracheophyta</taxon>
        <taxon>Spermatophyta</taxon>
        <taxon>Magnoliopsida</taxon>
        <taxon>eudicotyledons</taxon>
        <taxon>Gunneridae</taxon>
        <taxon>Pentapetalae</taxon>
        <taxon>rosids</taxon>
        <taxon>fabids</taxon>
        <taxon>Fabales</taxon>
        <taxon>Fabaceae</taxon>
        <taxon>Papilionoideae</taxon>
        <taxon>50 kb inversion clade</taxon>
        <taxon>NPAAA clade</taxon>
        <taxon>indigoferoid/millettioid clade</taxon>
        <taxon>Phaseoleae</taxon>
        <taxon>Canavalia</taxon>
    </lineage>
</organism>
<feature type="domain" description="PX" evidence="12">
    <location>
        <begin position="88"/>
        <end position="205"/>
    </location>
</feature>
<evidence type="ECO:0000313" key="14">
    <source>
        <dbReference type="Proteomes" id="UP001367508"/>
    </source>
</evidence>
<dbReference type="SUPFAM" id="SSF64268">
    <property type="entry name" value="PX domain"/>
    <property type="match status" value="1"/>
</dbReference>
<dbReference type="SMART" id="SM00312">
    <property type="entry name" value="PX"/>
    <property type="match status" value="1"/>
</dbReference>
<keyword evidence="3" id="KW-0813">Transport</keyword>
<keyword evidence="7 10" id="KW-0175">Coiled coil</keyword>
<sequence>MHSFAPDLSYSLFDINFSYDPYSYADATDPYANNQNDAANDAANDAVLPHRHDGASPLPFGMDWSPAPRSWNGRNTVWPHHPPIAWSFCVTLHSWLLVPQTAPSDPVVFYRVQVGIQSPEAITTTRIILRRFSDFLNLSSELKKEFPMKSLPPPPPKKILRIKSQTLLEERRCLLADWMEKLLSDIDVSRSAPVAIFLELEAAARSSFHDANQHISGTTSAAGTTPSHMFQDNSHGSGKAHSSSAASISGNDTPYEASELGPPRNGKDKCGDQIVDNSTSEHDLINSTETTVDHAASSKDFIYENSSTEKITENAADAIALRLDGTEFTPAVQDYNLNAHVRRLSIESIGNDLSSLANAETSNSTTTTTLLQDASQNLPGSHEPSRNSDLLLTFPLHERHKLNRILNTQKQRLTIAKTDFEDLLARLNQEMAARQYLVTKVKDLEVELETTRLNCQENMQQAVLTEKERFTQMQWDMEELRRNCLETQMKLKLEEDERLLAESTKASVIQEKQILLQELNLAREQLNHFQKHHDEFEMKSKTDLKLLIKEVKSLRSSELELKQQLSELMKEKLDVERILQKEKQRVELSHNANVKLLHECAILQKRLQECSVNFLVEEEDRLNANTLPSDALDLLATSDNRIGLLLAEAQLLAQDVENAVVEVEETCDITTDNTGTTYDELRKMLAQMFVDNASLRKQINSVIRCALNTNVKSEEDEEEEIHLRKTVLSKFFER</sequence>
<feature type="compositionally biased region" description="Low complexity" evidence="11">
    <location>
        <begin position="234"/>
        <end position="250"/>
    </location>
</feature>
<accession>A0AAN9QBP1</accession>
<keyword evidence="4" id="KW-0963">Cytoplasm</keyword>
<dbReference type="InterPro" id="IPR044588">
    <property type="entry name" value="EREX-like"/>
</dbReference>
<evidence type="ECO:0000313" key="13">
    <source>
        <dbReference type="EMBL" id="KAK7325263.1"/>
    </source>
</evidence>
<evidence type="ECO:0000256" key="11">
    <source>
        <dbReference type="SAM" id="MobiDB-lite"/>
    </source>
</evidence>
<evidence type="ECO:0000256" key="1">
    <source>
        <dbReference type="ARBA" id="ARBA00004481"/>
    </source>
</evidence>
<comment type="subcellular location">
    <subcellularLocation>
        <location evidence="2">Cytoplasm</location>
        <location evidence="2">Cytosol</location>
    </subcellularLocation>
    <subcellularLocation>
        <location evidence="1">Endosome membrane</location>
        <topology evidence="1">Peripheral membrane protein</topology>
    </subcellularLocation>
</comment>
<evidence type="ECO:0000256" key="9">
    <source>
        <dbReference type="ARBA" id="ARBA00055681"/>
    </source>
</evidence>
<evidence type="ECO:0000256" key="3">
    <source>
        <dbReference type="ARBA" id="ARBA00022448"/>
    </source>
</evidence>
<keyword evidence="8" id="KW-0472">Membrane</keyword>
<dbReference type="Proteomes" id="UP001367508">
    <property type="component" value="Unassembled WGS sequence"/>
</dbReference>
<dbReference type="PROSITE" id="PS50195">
    <property type="entry name" value="PX"/>
    <property type="match status" value="1"/>
</dbReference>
<dbReference type="GO" id="GO:0035091">
    <property type="term" value="F:phosphatidylinositol binding"/>
    <property type="evidence" value="ECO:0007669"/>
    <property type="project" value="InterPro"/>
</dbReference>
<proteinExistence type="predicted"/>
<feature type="coiled-coil region" evidence="10">
    <location>
        <begin position="410"/>
        <end position="525"/>
    </location>
</feature>
<dbReference type="Gene3D" id="3.30.1520.10">
    <property type="entry name" value="Phox-like domain"/>
    <property type="match status" value="1"/>
</dbReference>
<dbReference type="GO" id="GO:0010008">
    <property type="term" value="C:endosome membrane"/>
    <property type="evidence" value="ECO:0007669"/>
    <property type="project" value="UniProtKB-SubCell"/>
</dbReference>
<evidence type="ECO:0000256" key="10">
    <source>
        <dbReference type="SAM" id="Coils"/>
    </source>
</evidence>
<keyword evidence="6" id="KW-0653">Protein transport</keyword>
<comment type="function">
    <text evidence="9">Acts as an effector of RABF2A and RABF2B. Involved in vacuolar transport of storage proteins. Regulates membrane trafficking to protein storage vacuoles (PSVs). Binds specifically to phosphatidylinositol 3-monophosphate (PtdIns3P).</text>
</comment>
<dbReference type="FunFam" id="3.30.1520.10:FF:000060">
    <property type="entry name" value="Phox (PX) domain-containing protein"/>
    <property type="match status" value="1"/>
</dbReference>
<dbReference type="InterPro" id="IPR036871">
    <property type="entry name" value="PX_dom_sf"/>
</dbReference>
<evidence type="ECO:0000259" key="12">
    <source>
        <dbReference type="PROSITE" id="PS50195"/>
    </source>
</evidence>
<dbReference type="GO" id="GO:0015031">
    <property type="term" value="P:protein transport"/>
    <property type="evidence" value="ECO:0007669"/>
    <property type="project" value="UniProtKB-KW"/>
</dbReference>
<feature type="coiled-coil region" evidence="10">
    <location>
        <begin position="551"/>
        <end position="585"/>
    </location>
</feature>
<dbReference type="EMBL" id="JAYMYQ010000006">
    <property type="protein sequence ID" value="KAK7325263.1"/>
    <property type="molecule type" value="Genomic_DNA"/>
</dbReference>
<keyword evidence="14" id="KW-1185">Reference proteome</keyword>
<dbReference type="Pfam" id="PF00787">
    <property type="entry name" value="PX"/>
    <property type="match status" value="1"/>
</dbReference>
<evidence type="ECO:0000256" key="8">
    <source>
        <dbReference type="ARBA" id="ARBA00023136"/>
    </source>
</evidence>
<evidence type="ECO:0000256" key="7">
    <source>
        <dbReference type="ARBA" id="ARBA00023054"/>
    </source>
</evidence>
<evidence type="ECO:0000256" key="2">
    <source>
        <dbReference type="ARBA" id="ARBA00004514"/>
    </source>
</evidence>
<keyword evidence="5" id="KW-0967">Endosome</keyword>
<evidence type="ECO:0000256" key="4">
    <source>
        <dbReference type="ARBA" id="ARBA00022490"/>
    </source>
</evidence>
<evidence type="ECO:0000256" key="5">
    <source>
        <dbReference type="ARBA" id="ARBA00022753"/>
    </source>
</evidence>